<feature type="transmembrane region" description="Helical" evidence="6">
    <location>
        <begin position="398"/>
        <end position="424"/>
    </location>
</feature>
<feature type="transmembrane region" description="Helical" evidence="6">
    <location>
        <begin position="129"/>
        <end position="150"/>
    </location>
</feature>
<sequence>MQNTKQIKIGAMLSYFAIILNVGAGLLYTPWMVRMIGQSQYGLYTLANSLLSLFLVDFGLSSATARYVSKYRAENDILKVNNFLGIIYKLYLIIDGIIFSTLIVVYFFIDIIYKNLTPIEIEQFKVVYIIAGLFSVINFPFVTLNGILTAYEEFIHLKLSEVFYRLFLVAIMIVVLLHGGRLYPVVVVNAAVGLAVIVYKFIVIKAKLPINVNFHYRDSSLMKELFGFSAWSTVSTLAQRLVFSITPTVLGIVANSTAIAVFGIVSTIEGYVFVFTTAINGMFMPAITRAFQKPDAEKELNPLFIGVGKFQYAINGLIVSVFFVVGMQFIELWMGNEYITAYYGILLTIIPGLFYNSLQIANTSLIVTNKVKYQACVNLFMGVINIVLAFLLSKRFGVLGACISIFIAFMVRNVLLNIICYKVLKLDILKFIRDCYIRMSIPICISVLIGFVINRIICPKGWMDLIIRGAVVSGIFVVSLFLFGLNKLDRKFILQYLRHRGEK</sequence>
<feature type="transmembrane region" description="Helical" evidence="6">
    <location>
        <begin position="465"/>
        <end position="485"/>
    </location>
</feature>
<dbReference type="GO" id="GO:0005886">
    <property type="term" value="C:plasma membrane"/>
    <property type="evidence" value="ECO:0007669"/>
    <property type="project" value="UniProtKB-SubCell"/>
</dbReference>
<evidence type="ECO:0000256" key="3">
    <source>
        <dbReference type="ARBA" id="ARBA00022692"/>
    </source>
</evidence>
<accession>A0A1C8QIW4</accession>
<name>A0A1C8QIW4_STRSU</name>
<keyword evidence="3 6" id="KW-0812">Transmembrane</keyword>
<keyword evidence="4 6" id="KW-1133">Transmembrane helix</keyword>
<keyword evidence="5 6" id="KW-0472">Membrane</keyword>
<dbReference type="PANTHER" id="PTHR30250">
    <property type="entry name" value="PST FAMILY PREDICTED COLANIC ACID TRANSPORTER"/>
    <property type="match status" value="1"/>
</dbReference>
<feature type="transmembrane region" description="Helical" evidence="6">
    <location>
        <begin position="12"/>
        <end position="31"/>
    </location>
</feature>
<feature type="transmembrane region" description="Helical" evidence="6">
    <location>
        <begin position="312"/>
        <end position="330"/>
    </location>
</feature>
<protein>
    <submittedName>
        <fullName evidence="7">Wzx</fullName>
    </submittedName>
</protein>
<feature type="transmembrane region" description="Helical" evidence="6">
    <location>
        <begin position="373"/>
        <end position="392"/>
    </location>
</feature>
<dbReference type="InterPro" id="IPR050833">
    <property type="entry name" value="Poly_Biosynth_Transport"/>
</dbReference>
<comment type="subcellular location">
    <subcellularLocation>
        <location evidence="1">Cell membrane</location>
        <topology evidence="1">Multi-pass membrane protein</topology>
    </subcellularLocation>
</comment>
<dbReference type="InterPro" id="IPR002797">
    <property type="entry name" value="Polysacc_synth"/>
</dbReference>
<organism evidence="7">
    <name type="scientific">Streptococcus suis</name>
    <dbReference type="NCBI Taxonomy" id="1307"/>
    <lineage>
        <taxon>Bacteria</taxon>
        <taxon>Bacillati</taxon>
        <taxon>Bacillota</taxon>
        <taxon>Bacilli</taxon>
        <taxon>Lactobacillales</taxon>
        <taxon>Streptococcaceae</taxon>
        <taxon>Streptococcus</taxon>
    </lineage>
</organism>
<evidence type="ECO:0000256" key="2">
    <source>
        <dbReference type="ARBA" id="ARBA00022475"/>
    </source>
</evidence>
<dbReference type="AlphaFoldDB" id="A0A1C8QIW4"/>
<evidence type="ECO:0000256" key="5">
    <source>
        <dbReference type="ARBA" id="ARBA00023136"/>
    </source>
</evidence>
<feature type="transmembrane region" description="Helical" evidence="6">
    <location>
        <begin position="162"/>
        <end position="179"/>
    </location>
</feature>
<feature type="transmembrane region" description="Helical" evidence="6">
    <location>
        <begin position="43"/>
        <end position="65"/>
    </location>
</feature>
<evidence type="ECO:0000256" key="6">
    <source>
        <dbReference type="SAM" id="Phobius"/>
    </source>
</evidence>
<gene>
    <name evidence="7" type="primary">cpsQ</name>
    <name evidence="7" type="ORF">14ND-95-orf17</name>
</gene>
<feature type="transmembrane region" description="Helical" evidence="6">
    <location>
        <begin position="342"/>
        <end position="361"/>
    </location>
</feature>
<dbReference type="Pfam" id="PF01943">
    <property type="entry name" value="Polysacc_synt"/>
    <property type="match status" value="1"/>
</dbReference>
<dbReference type="EMBL" id="KT802744">
    <property type="protein sequence ID" value="ANT96557.1"/>
    <property type="molecule type" value="Genomic_DNA"/>
</dbReference>
<dbReference type="PANTHER" id="PTHR30250:SF26">
    <property type="entry name" value="PSMA PROTEIN"/>
    <property type="match status" value="1"/>
</dbReference>
<reference evidence="7" key="1">
    <citation type="journal article" date="2016" name="Appl. Environ. Microbiol.">
        <title>Novel capsular polysaccharide Loci and new diagnostic tools for high-throughput capsular gene typing in Streptococcus suis.</title>
        <authorList>
            <person name="Zheng H."/>
            <person name="Bai X."/>
            <person name="Xu J."/>
        </authorList>
    </citation>
    <scope>NUCLEOTIDE SEQUENCE</scope>
    <source>
        <strain evidence="7">14ND95</strain>
    </source>
</reference>
<feature type="transmembrane region" description="Helical" evidence="6">
    <location>
        <begin position="86"/>
        <end position="109"/>
    </location>
</feature>
<proteinExistence type="predicted"/>
<evidence type="ECO:0000256" key="1">
    <source>
        <dbReference type="ARBA" id="ARBA00004651"/>
    </source>
</evidence>
<keyword evidence="2" id="KW-1003">Cell membrane</keyword>
<feature type="transmembrane region" description="Helical" evidence="6">
    <location>
        <begin position="185"/>
        <end position="203"/>
    </location>
</feature>
<evidence type="ECO:0000256" key="4">
    <source>
        <dbReference type="ARBA" id="ARBA00022989"/>
    </source>
</evidence>
<evidence type="ECO:0000313" key="7">
    <source>
        <dbReference type="EMBL" id="ANT96557.1"/>
    </source>
</evidence>
<feature type="transmembrane region" description="Helical" evidence="6">
    <location>
        <begin position="436"/>
        <end position="453"/>
    </location>
</feature>